<dbReference type="InterPro" id="IPR015655">
    <property type="entry name" value="PP2C"/>
</dbReference>
<comment type="similarity">
    <text evidence="4">Belongs to the PP2C family.</text>
</comment>
<organism evidence="7">
    <name type="scientific">Diacronema lutheri</name>
    <name type="common">Unicellular marine alga</name>
    <name type="synonym">Monochrysis lutheri</name>
    <dbReference type="NCBI Taxonomy" id="2081491"/>
    <lineage>
        <taxon>Eukaryota</taxon>
        <taxon>Haptista</taxon>
        <taxon>Haptophyta</taxon>
        <taxon>Pavlovophyceae</taxon>
        <taxon>Pavlovales</taxon>
        <taxon>Pavlovaceae</taxon>
        <taxon>Diacronema</taxon>
    </lineage>
</organism>
<dbReference type="OrthoDB" id="10264738at2759"/>
<sequence length="373" mass="40429">MSAAGSAPPPLPSKESASEQSFRRRRLSVADLDTSEFDDEPADEKSPNGTDSKRRIRRMSMSPEMGVVRKKSDLPFPLEIVGTYSCHGVEPGMRHGETSAKINQDRGAVCYPFADSDEIAMFSVFDGHGVCGDKVSHFAMNTLQAILEDHPLLTDKPAQALKHSYLQCDSLLKQEPTIDAELSGTTAVVTVMIGSKLFVANAGDSRAVLARRSPSGGVIALDLSEDQKPDTPAEMARIKKKKGFVSPPEEEWGGPARVWLDANMTLPGLAMARSIGDHLVTSIGVIAEPEVMEHELGRDDLFLIMASDGVWEFISSDEAVAICAPIVAQAGATEACTKLIERAAAKWREEEGDYRDDITAIVCKFPCLQQRPA</sequence>
<dbReference type="InterPro" id="IPR036457">
    <property type="entry name" value="PPM-type-like_dom_sf"/>
</dbReference>
<feature type="region of interest" description="Disordered" evidence="5">
    <location>
        <begin position="1"/>
        <end position="63"/>
    </location>
</feature>
<keyword evidence="9" id="KW-1185">Reference proteome</keyword>
<reference evidence="8" key="2">
    <citation type="submission" date="2021-05" db="EMBL/GenBank/DDBJ databases">
        <title>The genome of the haptophyte Pavlova lutheri (Diacronema luteri, Pavlovales) - a model for lipid biosynthesis in eukaryotic algae.</title>
        <authorList>
            <person name="Hulatt C.J."/>
            <person name="Posewitz M.C."/>
        </authorList>
    </citation>
    <scope>NUCLEOTIDE SEQUENCE</scope>
    <source>
        <strain evidence="8">NIVA-4/92</strain>
    </source>
</reference>
<keyword evidence="2 4" id="KW-0378">Hydrolase</keyword>
<protein>
    <recommendedName>
        <fullName evidence="6">PPM-type phosphatase domain-containing protein</fullName>
    </recommendedName>
</protein>
<reference evidence="7" key="1">
    <citation type="submission" date="2021-01" db="EMBL/GenBank/DDBJ databases">
        <authorList>
            <person name="Corre E."/>
            <person name="Pelletier E."/>
            <person name="Niang G."/>
            <person name="Scheremetjew M."/>
            <person name="Finn R."/>
            <person name="Kale V."/>
            <person name="Holt S."/>
            <person name="Cochrane G."/>
            <person name="Meng A."/>
            <person name="Brown T."/>
            <person name="Cohen L."/>
        </authorList>
    </citation>
    <scope>NUCLEOTIDE SEQUENCE</scope>
    <source>
        <strain evidence="7">RCC1537</strain>
    </source>
</reference>
<dbReference type="SUPFAM" id="SSF81606">
    <property type="entry name" value="PP2C-like"/>
    <property type="match status" value="1"/>
</dbReference>
<dbReference type="Gene3D" id="3.60.40.10">
    <property type="entry name" value="PPM-type phosphatase domain"/>
    <property type="match status" value="1"/>
</dbReference>
<dbReference type="Pfam" id="PF00481">
    <property type="entry name" value="PP2C"/>
    <property type="match status" value="1"/>
</dbReference>
<dbReference type="PROSITE" id="PS01032">
    <property type="entry name" value="PPM_1"/>
    <property type="match status" value="1"/>
</dbReference>
<gene>
    <name evidence="8" type="ORF">KFE25_002567</name>
    <name evidence="7" type="ORF">PLUT1463_LOCUS11462</name>
</gene>
<feature type="domain" description="PPM-type phosphatase" evidence="6">
    <location>
        <begin position="83"/>
        <end position="365"/>
    </location>
</feature>
<evidence type="ECO:0000313" key="8">
    <source>
        <dbReference type="EMBL" id="KAG8465260.1"/>
    </source>
</evidence>
<feature type="compositionally biased region" description="Acidic residues" evidence="5">
    <location>
        <begin position="33"/>
        <end position="42"/>
    </location>
</feature>
<accession>A0A7R9YNV0</accession>
<proteinExistence type="inferred from homology"/>
<dbReference type="Proteomes" id="UP000751190">
    <property type="component" value="Unassembled WGS sequence"/>
</dbReference>
<dbReference type="AlphaFoldDB" id="A0A7R9YNV0"/>
<dbReference type="PANTHER" id="PTHR47992">
    <property type="entry name" value="PROTEIN PHOSPHATASE"/>
    <property type="match status" value="1"/>
</dbReference>
<keyword evidence="3 4" id="KW-0904">Protein phosphatase</keyword>
<dbReference type="InterPro" id="IPR000222">
    <property type="entry name" value="PP2C_BS"/>
</dbReference>
<dbReference type="SMART" id="SM00332">
    <property type="entry name" value="PP2Cc"/>
    <property type="match status" value="1"/>
</dbReference>
<evidence type="ECO:0000256" key="5">
    <source>
        <dbReference type="SAM" id="MobiDB-lite"/>
    </source>
</evidence>
<evidence type="ECO:0000313" key="7">
    <source>
        <dbReference type="EMBL" id="CAD8277145.1"/>
    </source>
</evidence>
<dbReference type="GO" id="GO:0004722">
    <property type="term" value="F:protein serine/threonine phosphatase activity"/>
    <property type="evidence" value="ECO:0007669"/>
    <property type="project" value="InterPro"/>
</dbReference>
<name>A0A7R9YNV0_DIALT</name>
<evidence type="ECO:0000256" key="3">
    <source>
        <dbReference type="ARBA" id="ARBA00022912"/>
    </source>
</evidence>
<evidence type="ECO:0000313" key="9">
    <source>
        <dbReference type="Proteomes" id="UP000751190"/>
    </source>
</evidence>
<evidence type="ECO:0000256" key="1">
    <source>
        <dbReference type="ARBA" id="ARBA00022723"/>
    </source>
</evidence>
<dbReference type="EMBL" id="HBEB01017827">
    <property type="protein sequence ID" value="CAD8277145.1"/>
    <property type="molecule type" value="Transcribed_RNA"/>
</dbReference>
<evidence type="ECO:0000256" key="4">
    <source>
        <dbReference type="RuleBase" id="RU003465"/>
    </source>
</evidence>
<dbReference type="EMBL" id="JAGTXO010000010">
    <property type="protein sequence ID" value="KAG8465260.1"/>
    <property type="molecule type" value="Genomic_DNA"/>
</dbReference>
<dbReference type="InterPro" id="IPR001932">
    <property type="entry name" value="PPM-type_phosphatase-like_dom"/>
</dbReference>
<dbReference type="CDD" id="cd00143">
    <property type="entry name" value="PP2Cc"/>
    <property type="match status" value="1"/>
</dbReference>
<evidence type="ECO:0000256" key="2">
    <source>
        <dbReference type="ARBA" id="ARBA00022801"/>
    </source>
</evidence>
<dbReference type="OMA" id="IWEYLSS"/>
<keyword evidence="1" id="KW-0479">Metal-binding</keyword>
<dbReference type="PROSITE" id="PS51746">
    <property type="entry name" value="PPM_2"/>
    <property type="match status" value="1"/>
</dbReference>
<dbReference type="GO" id="GO:0046872">
    <property type="term" value="F:metal ion binding"/>
    <property type="evidence" value="ECO:0007669"/>
    <property type="project" value="UniProtKB-KW"/>
</dbReference>
<evidence type="ECO:0000259" key="6">
    <source>
        <dbReference type="PROSITE" id="PS51746"/>
    </source>
</evidence>